<evidence type="ECO:0000313" key="3">
    <source>
        <dbReference type="EMBL" id="KAF9612484.1"/>
    </source>
</evidence>
<evidence type="ECO:0000256" key="2">
    <source>
        <dbReference type="PROSITE-ProRule" id="PRU00708"/>
    </source>
</evidence>
<dbReference type="Gene3D" id="1.25.40.10">
    <property type="entry name" value="Tetratricopeptide repeat domain"/>
    <property type="match status" value="1"/>
</dbReference>
<dbReference type="EMBL" id="JADFTS010000003">
    <property type="protein sequence ID" value="KAF9612484.1"/>
    <property type="molecule type" value="Genomic_DNA"/>
</dbReference>
<dbReference type="InterPro" id="IPR002885">
    <property type="entry name" value="PPR_rpt"/>
</dbReference>
<sequence>MKKSGCHPNSNTFKMLISTFCKNDDFDGAVQVLNEMMERCLTPESGLLVELCEGLRRYRKFNLATKVCTDLQRRRLLPKGFEEPQMITVDGETDDDDKHEKF</sequence>
<feature type="repeat" description="PPR" evidence="2">
    <location>
        <begin position="9"/>
        <end position="43"/>
    </location>
</feature>
<dbReference type="AlphaFoldDB" id="A0A835I8V5"/>
<keyword evidence="4" id="KW-1185">Reference proteome</keyword>
<name>A0A835I8V5_9MAGN</name>
<dbReference type="OrthoDB" id="185373at2759"/>
<evidence type="ECO:0008006" key="5">
    <source>
        <dbReference type="Google" id="ProtNLM"/>
    </source>
</evidence>
<accession>A0A835I8V5</accession>
<organism evidence="3 4">
    <name type="scientific">Coptis chinensis</name>
    <dbReference type="NCBI Taxonomy" id="261450"/>
    <lineage>
        <taxon>Eukaryota</taxon>
        <taxon>Viridiplantae</taxon>
        <taxon>Streptophyta</taxon>
        <taxon>Embryophyta</taxon>
        <taxon>Tracheophyta</taxon>
        <taxon>Spermatophyta</taxon>
        <taxon>Magnoliopsida</taxon>
        <taxon>Ranunculales</taxon>
        <taxon>Ranunculaceae</taxon>
        <taxon>Coptidoideae</taxon>
        <taxon>Coptis</taxon>
    </lineage>
</organism>
<reference evidence="3 4" key="1">
    <citation type="submission" date="2020-10" db="EMBL/GenBank/DDBJ databases">
        <title>The Coptis chinensis genome and diversification of protoberbering-type alkaloids.</title>
        <authorList>
            <person name="Wang B."/>
            <person name="Shu S."/>
            <person name="Song C."/>
            <person name="Liu Y."/>
        </authorList>
    </citation>
    <scope>NUCLEOTIDE SEQUENCE [LARGE SCALE GENOMIC DNA]</scope>
    <source>
        <strain evidence="3">HL-2020</strain>
        <tissue evidence="3">Leaf</tissue>
    </source>
</reference>
<gene>
    <name evidence="3" type="ORF">IFM89_000232</name>
</gene>
<evidence type="ECO:0000256" key="1">
    <source>
        <dbReference type="ARBA" id="ARBA00022737"/>
    </source>
</evidence>
<dbReference type="Pfam" id="PF12854">
    <property type="entry name" value="PPR_1"/>
    <property type="match status" value="1"/>
</dbReference>
<proteinExistence type="predicted"/>
<comment type="caution">
    <text evidence="3">The sequence shown here is derived from an EMBL/GenBank/DDBJ whole genome shotgun (WGS) entry which is preliminary data.</text>
</comment>
<protein>
    <recommendedName>
        <fullName evidence="5">Pentatricopeptide repeat-containing protein</fullName>
    </recommendedName>
</protein>
<dbReference type="Proteomes" id="UP000631114">
    <property type="component" value="Unassembled WGS sequence"/>
</dbReference>
<dbReference type="InterPro" id="IPR011990">
    <property type="entry name" value="TPR-like_helical_dom_sf"/>
</dbReference>
<evidence type="ECO:0000313" key="4">
    <source>
        <dbReference type="Proteomes" id="UP000631114"/>
    </source>
</evidence>
<dbReference type="NCBIfam" id="TIGR00756">
    <property type="entry name" value="PPR"/>
    <property type="match status" value="1"/>
</dbReference>
<keyword evidence="1" id="KW-0677">Repeat</keyword>
<dbReference type="PROSITE" id="PS51375">
    <property type="entry name" value="PPR"/>
    <property type="match status" value="1"/>
</dbReference>